<comment type="caution">
    <text evidence="6">The sequence shown here is derived from an EMBL/GenBank/DDBJ whole genome shotgun (WGS) entry which is preliminary data.</text>
</comment>
<protein>
    <submittedName>
        <fullName evidence="6">RCC1 and BTB domain-containing protein 1</fullName>
    </submittedName>
</protein>
<evidence type="ECO:0000259" key="5">
    <source>
        <dbReference type="PROSITE" id="PS50020"/>
    </source>
</evidence>
<feature type="domain" description="PH" evidence="4">
    <location>
        <begin position="132"/>
        <end position="238"/>
    </location>
</feature>
<dbReference type="InterPro" id="IPR009091">
    <property type="entry name" value="RCC1/BLIP-II"/>
</dbReference>
<dbReference type="PROSITE" id="PS50003">
    <property type="entry name" value="PH_DOMAIN"/>
    <property type="match status" value="2"/>
</dbReference>
<reference evidence="6 7" key="1">
    <citation type="submission" date="2017-12" db="EMBL/GenBank/DDBJ databases">
        <title>Sequencing, de novo assembly and annotation of complete genome of a new Thraustochytrid species, strain FCC1311.</title>
        <authorList>
            <person name="Sedici K."/>
            <person name="Godart F."/>
            <person name="Aiese Cigliano R."/>
            <person name="Sanseverino W."/>
            <person name="Barakat M."/>
            <person name="Ortet P."/>
            <person name="Marechal E."/>
            <person name="Cagnac O."/>
            <person name="Amato A."/>
        </authorList>
    </citation>
    <scope>NUCLEOTIDE SEQUENCE [LARGE SCALE GENOMIC DNA]</scope>
</reference>
<keyword evidence="1" id="KW-0677">Repeat</keyword>
<feature type="domain" description="PH" evidence="4">
    <location>
        <begin position="20"/>
        <end position="121"/>
    </location>
</feature>
<feature type="compositionally biased region" description="Acidic residues" evidence="3">
    <location>
        <begin position="364"/>
        <end position="378"/>
    </location>
</feature>
<dbReference type="OrthoDB" id="5370059at2759"/>
<dbReference type="AlphaFoldDB" id="A0A2R5G6I0"/>
<dbReference type="Pfam" id="PF00415">
    <property type="entry name" value="RCC1"/>
    <property type="match status" value="1"/>
</dbReference>
<dbReference type="Pfam" id="PF00397">
    <property type="entry name" value="WW"/>
    <property type="match status" value="1"/>
</dbReference>
<dbReference type="EMBL" id="BEYU01000016">
    <property type="protein sequence ID" value="GBG25929.1"/>
    <property type="molecule type" value="Genomic_DNA"/>
</dbReference>
<evidence type="ECO:0000313" key="7">
    <source>
        <dbReference type="Proteomes" id="UP000241890"/>
    </source>
</evidence>
<organism evidence="6 7">
    <name type="scientific">Hondaea fermentalgiana</name>
    <dbReference type="NCBI Taxonomy" id="2315210"/>
    <lineage>
        <taxon>Eukaryota</taxon>
        <taxon>Sar</taxon>
        <taxon>Stramenopiles</taxon>
        <taxon>Bigyra</taxon>
        <taxon>Labyrinthulomycetes</taxon>
        <taxon>Thraustochytrida</taxon>
        <taxon>Thraustochytriidae</taxon>
        <taxon>Hondaea</taxon>
    </lineage>
</organism>
<feature type="repeat" description="RCC1" evidence="2">
    <location>
        <begin position="508"/>
        <end position="563"/>
    </location>
</feature>
<dbReference type="Gene3D" id="2.20.70.10">
    <property type="match status" value="1"/>
</dbReference>
<dbReference type="InterPro" id="IPR058923">
    <property type="entry name" value="RCC1-like_dom"/>
</dbReference>
<accession>A0A2R5G6I0</accession>
<dbReference type="CDD" id="cd00201">
    <property type="entry name" value="WW"/>
    <property type="match status" value="1"/>
</dbReference>
<evidence type="ECO:0000256" key="2">
    <source>
        <dbReference type="PROSITE-ProRule" id="PRU00235"/>
    </source>
</evidence>
<dbReference type="Pfam" id="PF00169">
    <property type="entry name" value="PH"/>
    <property type="match status" value="2"/>
</dbReference>
<dbReference type="InterPro" id="IPR000408">
    <property type="entry name" value="Reg_chr_condens"/>
</dbReference>
<feature type="repeat" description="RCC1" evidence="2">
    <location>
        <begin position="747"/>
        <end position="798"/>
    </location>
</feature>
<dbReference type="Gene3D" id="2.130.10.30">
    <property type="entry name" value="Regulator of chromosome condensation 1/beta-lactamase-inhibitor protein II"/>
    <property type="match status" value="2"/>
</dbReference>
<feature type="region of interest" description="Disordered" evidence="3">
    <location>
        <begin position="358"/>
        <end position="397"/>
    </location>
</feature>
<dbReference type="Gene3D" id="2.30.29.30">
    <property type="entry name" value="Pleckstrin-homology domain (PH domain)/Phosphotyrosine-binding domain (PTB)"/>
    <property type="match status" value="2"/>
</dbReference>
<feature type="region of interest" description="Disordered" evidence="3">
    <location>
        <begin position="670"/>
        <end position="691"/>
    </location>
</feature>
<dbReference type="Pfam" id="PF25390">
    <property type="entry name" value="WD40_RLD"/>
    <property type="match status" value="1"/>
</dbReference>
<evidence type="ECO:0000313" key="6">
    <source>
        <dbReference type="EMBL" id="GBG25929.1"/>
    </source>
</evidence>
<dbReference type="SUPFAM" id="SSF51045">
    <property type="entry name" value="WW domain"/>
    <property type="match status" value="1"/>
</dbReference>
<dbReference type="InterPro" id="IPR036020">
    <property type="entry name" value="WW_dom_sf"/>
</dbReference>
<evidence type="ECO:0000256" key="1">
    <source>
        <dbReference type="ARBA" id="ARBA00022737"/>
    </source>
</evidence>
<dbReference type="PROSITE" id="PS50020">
    <property type="entry name" value="WW_DOMAIN_2"/>
    <property type="match status" value="1"/>
</dbReference>
<name>A0A2R5G6I0_9STRA</name>
<evidence type="ECO:0000256" key="3">
    <source>
        <dbReference type="SAM" id="MobiDB-lite"/>
    </source>
</evidence>
<feature type="repeat" description="RCC1" evidence="2">
    <location>
        <begin position="402"/>
        <end position="457"/>
    </location>
</feature>
<dbReference type="InterPro" id="IPR051210">
    <property type="entry name" value="Ub_ligase/GEF_domain"/>
</dbReference>
<dbReference type="PANTHER" id="PTHR22870">
    <property type="entry name" value="REGULATOR OF CHROMOSOME CONDENSATION"/>
    <property type="match status" value="1"/>
</dbReference>
<dbReference type="SUPFAM" id="SSF50729">
    <property type="entry name" value="PH domain-like"/>
    <property type="match status" value="2"/>
</dbReference>
<dbReference type="PROSITE" id="PS50012">
    <property type="entry name" value="RCC1_3"/>
    <property type="match status" value="6"/>
</dbReference>
<feature type="compositionally biased region" description="Basic and acidic residues" evidence="3">
    <location>
        <begin position="379"/>
        <end position="397"/>
    </location>
</feature>
<dbReference type="InterPro" id="IPR001849">
    <property type="entry name" value="PH_domain"/>
</dbReference>
<keyword evidence="7" id="KW-1185">Reference proteome</keyword>
<proteinExistence type="predicted"/>
<dbReference type="SMART" id="SM00233">
    <property type="entry name" value="PH"/>
    <property type="match status" value="2"/>
</dbReference>
<dbReference type="InterPro" id="IPR011993">
    <property type="entry name" value="PH-like_dom_sf"/>
</dbReference>
<dbReference type="CDD" id="cd00821">
    <property type="entry name" value="PH"/>
    <property type="match status" value="2"/>
</dbReference>
<dbReference type="Proteomes" id="UP000241890">
    <property type="component" value="Unassembled WGS sequence"/>
</dbReference>
<feature type="repeat" description="RCC1" evidence="2">
    <location>
        <begin position="459"/>
        <end position="507"/>
    </location>
</feature>
<feature type="domain" description="WW" evidence="5">
    <location>
        <begin position="867"/>
        <end position="901"/>
    </location>
</feature>
<dbReference type="InterPro" id="IPR001202">
    <property type="entry name" value="WW_dom"/>
</dbReference>
<dbReference type="SUPFAM" id="SSF50985">
    <property type="entry name" value="RCC1/BLIP-II"/>
    <property type="match status" value="1"/>
</dbReference>
<sequence length="904" mass="99372">MDRIADGHRAAVQIIIMQVLKLQEGFLNKQGGGRAKSWRRKYFVLSDGLLMYFDEKPTLENGLAQRPRGIVELSAFSVVRASRSSKAFSFELVARPHVLVLRGDSKQEAAKWETAICEAIEDAKHSRSDRRVECRRGWLTKRAVHSHRNWRKRFFVLRNGRLAYYETKPTTPTDRPKGMFEITANAVVRESNATLGWGKRNAFSLETGPENNRQVLQLSAASADERAAWVWVLHVAIVRKCGIQTDEAVKVGVWLHEHALGKYARSVVLDAGFSNFEHIKRMSETDMKALFRQASFTLNTARKFQNAARELCALSSDQMDMLGAPLGVGGIESLRNIADLDDDDVAAIVGVDRTHASQRRFGDDDHDDDNDDGDECGADQEHDQVDERTIAPRKQESLAPERRLYTWGDDSQWQLGIGSPSLGGTSANPMHVQSLKKKTEPHMVAAGDTCMAVITEREGQIFMWGSGPLGLKPKSSSNRPFLITSLRKVRMVHVSIGKEHVGAVSFAGDLYTWGTGRYGQLGLGDSPTETREPIMVDGVGSASGVPVTSVTCSDAHTVVLTENDCVFTMGKGRHGRLGLGDQDNRFVPTRVESLSGFKVNKIALGDRFSLAVTTSGMACFVWGRFGSEPVSLVPIRLQPFDEFDRPILDVAAAREMAIFLVGSSPGRDTFQSLSPRKSDGRDQVHGSMPDEDAVESSVFTMGPADAPLGIEVTEPLTKPTIVEALENYNVVQVSCSGSHAAALCQDGRLLTWGSDERGALGSGYFVSTQTPVSARCVNAFRYKSVVCGGEYTAAIGEYDESCIPSKAAGVGATIAGTLKPRMRGPRTPEDEKIASKISEITQLLRDVQSEPPPLVDNDGFPLPMGSRRFNDTWLEHKDPKTGRPYYENMDTREVQWHPPASRAA</sequence>
<dbReference type="PRINTS" id="PR00633">
    <property type="entry name" value="RCCNDNSATION"/>
</dbReference>
<feature type="repeat" description="RCC1" evidence="2">
    <location>
        <begin position="696"/>
        <end position="746"/>
    </location>
</feature>
<gene>
    <name evidence="6" type="ORF">FCC1311_021482</name>
</gene>
<feature type="repeat" description="RCC1" evidence="2">
    <location>
        <begin position="564"/>
        <end position="615"/>
    </location>
</feature>
<dbReference type="InParanoid" id="A0A2R5G6I0"/>
<evidence type="ECO:0000259" key="4">
    <source>
        <dbReference type="PROSITE" id="PS50003"/>
    </source>
</evidence>
<dbReference type="PANTHER" id="PTHR22870:SF408">
    <property type="entry name" value="OS09G0560450 PROTEIN"/>
    <property type="match status" value="1"/>
</dbReference>
<dbReference type="SMART" id="SM00456">
    <property type="entry name" value="WW"/>
    <property type="match status" value="1"/>
</dbReference>